<dbReference type="InterPro" id="IPR050492">
    <property type="entry name" value="Bact_metal-bind_prot9"/>
</dbReference>
<dbReference type="EMBL" id="AZAJ01000001">
    <property type="protein sequence ID" value="ETA67540.1"/>
    <property type="molecule type" value="Genomic_DNA"/>
</dbReference>
<keyword evidence="3" id="KW-0732">Signal</keyword>
<evidence type="ECO:0000313" key="5">
    <source>
        <dbReference type="EMBL" id="ETA67540.1"/>
    </source>
</evidence>
<evidence type="ECO:0000256" key="2">
    <source>
        <dbReference type="ARBA" id="ARBA00022448"/>
    </source>
</evidence>
<dbReference type="PANTHER" id="PTHR42953">
    <property type="entry name" value="HIGH-AFFINITY ZINC UPTAKE SYSTEM PROTEIN ZNUA-RELATED"/>
    <property type="match status" value="1"/>
</dbReference>
<feature type="compositionally biased region" description="Acidic residues" evidence="4">
    <location>
        <begin position="141"/>
        <end position="156"/>
    </location>
</feature>
<protein>
    <submittedName>
        <fullName evidence="5">ABC-type metal ion transport system, periplasmic component/surface adhesin</fullName>
    </submittedName>
</protein>
<accession>W9DQF2</accession>
<evidence type="ECO:0000256" key="4">
    <source>
        <dbReference type="SAM" id="MobiDB-lite"/>
    </source>
</evidence>
<dbReference type="OrthoDB" id="50488at2157"/>
<keyword evidence="2" id="KW-0813">Transport</keyword>
<dbReference type="GO" id="GO:0046872">
    <property type="term" value="F:metal ion binding"/>
    <property type="evidence" value="ECO:0007669"/>
    <property type="project" value="InterPro"/>
</dbReference>
<feature type="compositionally biased region" description="Acidic residues" evidence="4">
    <location>
        <begin position="171"/>
        <end position="182"/>
    </location>
</feature>
<comment type="caution">
    <text evidence="5">The sequence shown here is derived from an EMBL/GenBank/DDBJ whole genome shotgun (WGS) entry which is preliminary data.</text>
</comment>
<comment type="similarity">
    <text evidence="1">Belongs to the bacterial solute-binding protein 9 family.</text>
</comment>
<dbReference type="PROSITE" id="PS51257">
    <property type="entry name" value="PROKAR_LIPOPROTEIN"/>
    <property type="match status" value="1"/>
</dbReference>
<keyword evidence="6" id="KW-1185">Reference proteome</keyword>
<dbReference type="Pfam" id="PF01297">
    <property type="entry name" value="ZnuA"/>
    <property type="match status" value="1"/>
</dbReference>
<proteinExistence type="inferred from homology"/>
<name>W9DQF2_METTI</name>
<dbReference type="PANTHER" id="PTHR42953:SF3">
    <property type="entry name" value="HIGH-AFFINITY ZINC UPTAKE SYSTEM PROTEIN ZNUA"/>
    <property type="match status" value="1"/>
</dbReference>
<feature type="compositionally biased region" description="Basic and acidic residues" evidence="4">
    <location>
        <begin position="157"/>
        <end position="170"/>
    </location>
</feature>
<dbReference type="AlphaFoldDB" id="W9DQF2"/>
<evidence type="ECO:0000256" key="3">
    <source>
        <dbReference type="ARBA" id="ARBA00022729"/>
    </source>
</evidence>
<gene>
    <name evidence="5" type="ORF">MettiDRAFT_0967</name>
</gene>
<evidence type="ECO:0000256" key="1">
    <source>
        <dbReference type="ARBA" id="ARBA00011028"/>
    </source>
</evidence>
<dbReference type="Proteomes" id="UP000019483">
    <property type="component" value="Unassembled WGS sequence"/>
</dbReference>
<organism evidence="5 6">
    <name type="scientific">Methanolobus tindarius DSM 2278</name>
    <dbReference type="NCBI Taxonomy" id="1090322"/>
    <lineage>
        <taxon>Archaea</taxon>
        <taxon>Methanobacteriati</taxon>
        <taxon>Methanobacteriota</taxon>
        <taxon>Stenosarchaea group</taxon>
        <taxon>Methanomicrobia</taxon>
        <taxon>Methanosarcinales</taxon>
        <taxon>Methanosarcinaceae</taxon>
        <taxon>Methanolobus</taxon>
    </lineage>
</organism>
<sequence>MKKISMVLITLLLMGVVLTAGCVDEDSSTDVVSDSDAVSDTYPIVVGVSIVPQQEFVEKIAGDNVEVVVMVPPGASPHSYEPTPSQLTALSNAKMYAMVGSGITVEDTMIDKLADLNSDMLIVDCSEGITLTEMAAHSHDEEEEHDHEGETEEEEHDHEAETQEEEHDHEADEEEHDHEEESLDPHIWTSPDNVEIMVENIYQGLVEVDPANQETYLANKNAYLEELHELDEQIQSTLEGKEGSSFMVYHPAWGYFARHYGITQVAVEIEGKEPSVQDMQSVIDLANEEGIKVIFVQSGFSTVSAEAIASEIDGEVVEVDPLAKDYIDNLAKVAEAFEKGLA</sequence>
<feature type="region of interest" description="Disordered" evidence="4">
    <location>
        <begin position="136"/>
        <end position="190"/>
    </location>
</feature>
<dbReference type="Gene3D" id="3.40.50.1980">
    <property type="entry name" value="Nitrogenase molybdenum iron protein domain"/>
    <property type="match status" value="3"/>
</dbReference>
<dbReference type="RefSeq" id="WP_023844676.1">
    <property type="nucleotide sequence ID" value="NZ_AZAJ01000001.1"/>
</dbReference>
<dbReference type="InterPro" id="IPR006127">
    <property type="entry name" value="ZnuA-like"/>
</dbReference>
<dbReference type="STRING" id="1090322.MettiDRAFT_0967"/>
<dbReference type="SUPFAM" id="SSF53807">
    <property type="entry name" value="Helical backbone' metal receptor"/>
    <property type="match status" value="1"/>
</dbReference>
<dbReference type="GO" id="GO:0030001">
    <property type="term" value="P:metal ion transport"/>
    <property type="evidence" value="ECO:0007669"/>
    <property type="project" value="InterPro"/>
</dbReference>
<evidence type="ECO:0000313" key="6">
    <source>
        <dbReference type="Proteomes" id="UP000019483"/>
    </source>
</evidence>
<reference evidence="5 6" key="1">
    <citation type="submission" date="2013-08" db="EMBL/GenBank/DDBJ databases">
        <authorList>
            <consortium name="DOE Joint Genome Institute"/>
            <person name="Eisen J."/>
            <person name="Huntemann M."/>
            <person name="Han J."/>
            <person name="Chen A."/>
            <person name="Kyrpides N."/>
            <person name="Mavromatis K."/>
            <person name="Markowitz V."/>
            <person name="Palaniappan K."/>
            <person name="Ivanova N."/>
            <person name="Schaumberg A."/>
            <person name="Pati A."/>
            <person name="Liolios K."/>
            <person name="Nordberg H.P."/>
            <person name="Cantor M.N."/>
            <person name="Hua S.X."/>
            <person name="Woyke T."/>
        </authorList>
    </citation>
    <scope>NUCLEOTIDE SEQUENCE [LARGE SCALE GENOMIC DNA]</scope>
    <source>
        <strain evidence="5 6">DSM 2278</strain>
    </source>
</reference>